<gene>
    <name evidence="2" type="ORF">STHAL_33520</name>
</gene>
<comment type="caution">
    <text evidence="2">The sequence shown here is derived from an EMBL/GenBank/DDBJ whole genome shotgun (WGS) entry which is preliminary data.</text>
</comment>
<keyword evidence="3" id="KW-1185">Reference proteome</keyword>
<proteinExistence type="predicted"/>
<dbReference type="RefSeq" id="WP_228874081.1">
    <property type="nucleotide sequence ID" value="NZ_JAHUVW010000007.1"/>
</dbReference>
<accession>A0ABS6U1R9</accession>
<dbReference type="EMBL" id="JAHUVW010000007">
    <property type="protein sequence ID" value="MBV7674366.1"/>
    <property type="molecule type" value="Genomic_DNA"/>
</dbReference>
<feature type="region of interest" description="Disordered" evidence="1">
    <location>
        <begin position="27"/>
        <end position="51"/>
    </location>
</feature>
<feature type="compositionally biased region" description="Low complexity" evidence="1">
    <location>
        <begin position="29"/>
        <end position="51"/>
    </location>
</feature>
<evidence type="ECO:0000256" key="1">
    <source>
        <dbReference type="SAM" id="MobiDB-lite"/>
    </source>
</evidence>
<evidence type="ECO:0000313" key="3">
    <source>
        <dbReference type="Proteomes" id="UP000735541"/>
    </source>
</evidence>
<name>A0ABS6U1R9_STRHA</name>
<evidence type="ECO:0000313" key="2">
    <source>
        <dbReference type="EMBL" id="MBV7674366.1"/>
    </source>
</evidence>
<dbReference type="PROSITE" id="PS51257">
    <property type="entry name" value="PROKAR_LIPOPROTEIN"/>
    <property type="match status" value="1"/>
</dbReference>
<sequence>MHGRLGGAAGAVVLVVLLAGCGGEPAPDAKAVPEASAEPSASASASASADPQAAEEQAVLAAYRGMWREQMAAYRKASVKGTRLKEYAALNALSRIELDVRRMKEAGTVATGDLGHDPAVAALDLEAKGGPTARITDCLDLADWAEERDGKPLPLPSSQPTRYRATAEAQRWEGRWRITEYTPEGSRTC</sequence>
<evidence type="ECO:0008006" key="4">
    <source>
        <dbReference type="Google" id="ProtNLM"/>
    </source>
</evidence>
<protein>
    <recommendedName>
        <fullName evidence="4">Secreted protein/lipoprotein</fullName>
    </recommendedName>
</protein>
<dbReference type="Proteomes" id="UP000735541">
    <property type="component" value="Unassembled WGS sequence"/>
</dbReference>
<reference evidence="2 3" key="1">
    <citation type="submission" date="2021-07" db="EMBL/GenBank/DDBJ databases">
        <title>Sequencing Streptomyces halstedii LGO-A4 genome an citrus endophytic actinomycete.</title>
        <authorList>
            <person name="Samborskyy M."/>
            <person name="Scott N."/>
            <person name="Deglau R."/>
            <person name="Dickens S."/>
            <person name="Oliveira L.G."/>
        </authorList>
    </citation>
    <scope>NUCLEOTIDE SEQUENCE [LARGE SCALE GENOMIC DNA]</scope>
    <source>
        <strain evidence="2 3">LGO-A4</strain>
    </source>
</reference>
<organism evidence="2 3">
    <name type="scientific">Streptomyces halstedii</name>
    <dbReference type="NCBI Taxonomy" id="1944"/>
    <lineage>
        <taxon>Bacteria</taxon>
        <taxon>Bacillati</taxon>
        <taxon>Actinomycetota</taxon>
        <taxon>Actinomycetes</taxon>
        <taxon>Kitasatosporales</taxon>
        <taxon>Streptomycetaceae</taxon>
        <taxon>Streptomyces</taxon>
    </lineage>
</organism>